<feature type="coiled-coil region" evidence="1">
    <location>
        <begin position="116"/>
        <end position="220"/>
    </location>
</feature>
<evidence type="ECO:0000256" key="1">
    <source>
        <dbReference type="SAM" id="Coils"/>
    </source>
</evidence>
<keyword evidence="2" id="KW-0472">Membrane</keyword>
<keyword evidence="2" id="KW-1133">Transmembrane helix</keyword>
<evidence type="ECO:0000313" key="4">
    <source>
        <dbReference type="Proteomes" id="UP001154114"/>
    </source>
</evidence>
<reference evidence="3" key="1">
    <citation type="submission" date="2021-12" db="EMBL/GenBank/DDBJ databases">
        <authorList>
            <person name="King R."/>
        </authorList>
    </citation>
    <scope>NUCLEOTIDE SEQUENCE</scope>
</reference>
<proteinExistence type="predicted"/>
<gene>
    <name evidence="3" type="ORF">CINC_LOCUS2856</name>
</gene>
<dbReference type="EMBL" id="LR824017">
    <property type="protein sequence ID" value="CAD0201183.1"/>
    <property type="molecule type" value="Genomic_DNA"/>
</dbReference>
<accession>A0A9N8KXJ3</accession>
<feature type="coiled-coil region" evidence="1">
    <location>
        <begin position="274"/>
        <end position="469"/>
    </location>
</feature>
<keyword evidence="4" id="KW-1185">Reference proteome</keyword>
<keyword evidence="1" id="KW-0175">Coiled coil</keyword>
<evidence type="ECO:0000313" key="3">
    <source>
        <dbReference type="EMBL" id="CAD0201183.1"/>
    </source>
</evidence>
<name>A0A9N8KXJ3_CHRIL</name>
<dbReference type="OrthoDB" id="7363161at2759"/>
<protein>
    <submittedName>
        <fullName evidence="3">Uncharacterized protein</fullName>
    </submittedName>
</protein>
<dbReference type="AlphaFoldDB" id="A0A9N8KXJ3"/>
<sequence length="800" mass="91505">MDLDRSGLSTDEYYMTALQIFDYCGTESTGTLRVDALMDKFAPFVKTNKAEYSFLKSLLDPEEENAAIDVSLLAKTLQKYSENQKSKADLDESFNLKSGAPQDSDSGISSDGFQLLEELQCELREKAHLAQQLRSQLDFTDRQHEEALGALTDERDSLRGHLNILREENMSLSHLRRDYEEACERLAASERALDDARRELDAARRRNKLAAEQVAALDNEKLTLQELLTKSKAECHRINEMYASRQSALLEQNEALRTEHADLASRLQDQDEFVQQMIKEKSALLEQNEALRTEHADLASRLQDQDEFVQQMIKEKSALLEQNEALRTEHADLASRLQDQDEFVQQMIKEKSALLEQNEALRTEHADLASRLQDQDEFVHQMIKEKSALLEQNEALRTEHADLASRLQDQDEFVQQMIKEKSALLEQNEALRTEHADLASRLQDQDEFVQQMIKEKVLLEMELKDVLNKSNQTQLRMDRSIDISYTDDQVLSALDSLNADTRFCSENRILDEESFINNLREQDQGRGTNVSLFDEIRFSLSRVNITDSNSLLFDKVLDTSFITVGTQTADFKPYDEENKDPIQNISTLGTQTEEIESINNNNCNSKCLECEKLSRYTVKLERDVNMSHRTVTDMQVEIEQYESNLHILEKFVEEGDERNSVLQSIIQSLESKIGLLEVACTKQTERLNSLTPDNDASSQTKWDQANASTQVDVACPDCEKRNAVVPHRSLRKFFWDALKCLFQVFAVLCFVCALCALYGVSSRAAVCPRAPAQPVPWRWLQAADLMDLLLRIDYVADVPM</sequence>
<evidence type="ECO:0000256" key="2">
    <source>
        <dbReference type="SAM" id="Phobius"/>
    </source>
</evidence>
<dbReference type="Proteomes" id="UP001154114">
    <property type="component" value="Chromosome 14"/>
</dbReference>
<feature type="transmembrane region" description="Helical" evidence="2">
    <location>
        <begin position="741"/>
        <end position="760"/>
    </location>
</feature>
<organism evidence="3 4">
    <name type="scientific">Chrysodeixis includens</name>
    <name type="common">Soybean looper</name>
    <name type="synonym">Pseudoplusia includens</name>
    <dbReference type="NCBI Taxonomy" id="689277"/>
    <lineage>
        <taxon>Eukaryota</taxon>
        <taxon>Metazoa</taxon>
        <taxon>Ecdysozoa</taxon>
        <taxon>Arthropoda</taxon>
        <taxon>Hexapoda</taxon>
        <taxon>Insecta</taxon>
        <taxon>Pterygota</taxon>
        <taxon>Neoptera</taxon>
        <taxon>Endopterygota</taxon>
        <taxon>Lepidoptera</taxon>
        <taxon>Glossata</taxon>
        <taxon>Ditrysia</taxon>
        <taxon>Noctuoidea</taxon>
        <taxon>Noctuidae</taxon>
        <taxon>Plusiinae</taxon>
        <taxon>Chrysodeixis</taxon>
    </lineage>
</organism>
<keyword evidence="2" id="KW-0812">Transmembrane</keyword>